<feature type="compositionally biased region" description="Polar residues" evidence="1">
    <location>
        <begin position="33"/>
        <end position="43"/>
    </location>
</feature>
<evidence type="ECO:0000256" key="1">
    <source>
        <dbReference type="SAM" id="MobiDB-lite"/>
    </source>
</evidence>
<gene>
    <name evidence="2" type="ORF">O181_076035</name>
</gene>
<comment type="caution">
    <text evidence="2">The sequence shown here is derived from an EMBL/GenBank/DDBJ whole genome shotgun (WGS) entry which is preliminary data.</text>
</comment>
<reference evidence="2" key="1">
    <citation type="submission" date="2021-03" db="EMBL/GenBank/DDBJ databases">
        <title>Draft genome sequence of rust myrtle Austropuccinia psidii MF-1, a brazilian biotype.</title>
        <authorList>
            <person name="Quecine M.C."/>
            <person name="Pachon D.M.R."/>
            <person name="Bonatelli M.L."/>
            <person name="Correr F.H."/>
            <person name="Franceschini L.M."/>
            <person name="Leite T.F."/>
            <person name="Margarido G.R.A."/>
            <person name="Almeida C.A."/>
            <person name="Ferrarezi J.A."/>
            <person name="Labate C.A."/>
        </authorList>
    </citation>
    <scope>NUCLEOTIDE SEQUENCE</scope>
    <source>
        <strain evidence="2">MF-1</strain>
    </source>
</reference>
<keyword evidence="3" id="KW-1185">Reference proteome</keyword>
<dbReference type="EMBL" id="AVOT02041052">
    <property type="protein sequence ID" value="MBW0536320.1"/>
    <property type="molecule type" value="Genomic_DNA"/>
</dbReference>
<proteinExistence type="predicted"/>
<name>A0A9Q3IEL4_9BASI</name>
<dbReference type="AlphaFoldDB" id="A0A9Q3IEL4"/>
<organism evidence="2 3">
    <name type="scientific">Austropuccinia psidii MF-1</name>
    <dbReference type="NCBI Taxonomy" id="1389203"/>
    <lineage>
        <taxon>Eukaryota</taxon>
        <taxon>Fungi</taxon>
        <taxon>Dikarya</taxon>
        <taxon>Basidiomycota</taxon>
        <taxon>Pucciniomycotina</taxon>
        <taxon>Pucciniomycetes</taxon>
        <taxon>Pucciniales</taxon>
        <taxon>Sphaerophragmiaceae</taxon>
        <taxon>Austropuccinia</taxon>
    </lineage>
</organism>
<sequence>MPSGTESTQESSICKRKVSEIQIISGPELEPSISHSNRNQSHSETSDRNLNEPVQEVLHTPQRKRLVKSTTTPPRSDELMAHHQKISEGRGSSKIPNECNLLSAKPQIKE</sequence>
<feature type="compositionally biased region" description="Basic and acidic residues" evidence="1">
    <location>
        <begin position="75"/>
        <end position="88"/>
    </location>
</feature>
<dbReference type="Proteomes" id="UP000765509">
    <property type="component" value="Unassembled WGS sequence"/>
</dbReference>
<evidence type="ECO:0000313" key="2">
    <source>
        <dbReference type="EMBL" id="MBW0536320.1"/>
    </source>
</evidence>
<protein>
    <submittedName>
        <fullName evidence="2">Uncharacterized protein</fullName>
    </submittedName>
</protein>
<accession>A0A9Q3IEL4</accession>
<evidence type="ECO:0000313" key="3">
    <source>
        <dbReference type="Proteomes" id="UP000765509"/>
    </source>
</evidence>
<feature type="region of interest" description="Disordered" evidence="1">
    <location>
        <begin position="25"/>
        <end position="110"/>
    </location>
</feature>